<dbReference type="PATRIC" id="fig|187330.3.peg.3324"/>
<dbReference type="Pfam" id="PF24740">
    <property type="entry name" value="DUF7691"/>
    <property type="match status" value="1"/>
</dbReference>
<evidence type="ECO:0000313" key="3">
    <source>
        <dbReference type="Proteomes" id="UP000037848"/>
    </source>
</evidence>
<comment type="caution">
    <text evidence="2">The sequence shown here is derived from an EMBL/GenBank/DDBJ whole genome shotgun (WGS) entry which is preliminary data.</text>
</comment>
<gene>
    <name evidence="2" type="ORF">ADS77_20885</name>
</gene>
<dbReference type="AlphaFoldDB" id="A0A0N0LU37"/>
<dbReference type="OrthoDB" id="3476150at2"/>
<reference evidence="2 3" key="1">
    <citation type="submission" date="2015-08" db="EMBL/GenBank/DDBJ databases">
        <title>Draft Genome Sequence of Pseudoalteromonas porphyrae UCD-SED14.</title>
        <authorList>
            <person name="Coil D.A."/>
            <person name="Jospin G."/>
            <person name="Lee R.D."/>
            <person name="Eisen J.A."/>
        </authorList>
    </citation>
    <scope>NUCLEOTIDE SEQUENCE [LARGE SCALE GENOMIC DNA]</scope>
    <source>
        <strain evidence="2 3">UCD-SED14</strain>
    </source>
</reference>
<dbReference type="EMBL" id="LHPH01000042">
    <property type="protein sequence ID" value="KPH56658.1"/>
    <property type="molecule type" value="Genomic_DNA"/>
</dbReference>
<keyword evidence="3" id="KW-1185">Reference proteome</keyword>
<protein>
    <recommendedName>
        <fullName evidence="1">DUF7691 domain-containing protein</fullName>
    </recommendedName>
</protein>
<name>A0A0N0LU37_9GAMM</name>
<proteinExistence type="predicted"/>
<feature type="domain" description="DUF7691" evidence="1">
    <location>
        <begin position="1"/>
        <end position="182"/>
    </location>
</feature>
<evidence type="ECO:0000313" key="2">
    <source>
        <dbReference type="EMBL" id="KPH56658.1"/>
    </source>
</evidence>
<dbReference type="InterPro" id="IPR056108">
    <property type="entry name" value="DUF7691"/>
</dbReference>
<dbReference type="Proteomes" id="UP000037848">
    <property type="component" value="Unassembled WGS sequence"/>
</dbReference>
<accession>A0A0N0LU37</accession>
<evidence type="ECO:0000259" key="1">
    <source>
        <dbReference type="Pfam" id="PF24740"/>
    </source>
</evidence>
<dbReference type="RefSeq" id="WP_054456142.1">
    <property type="nucleotide sequence ID" value="NZ_LHPH01000042.1"/>
</dbReference>
<organism evidence="2 3">
    <name type="scientific">Pseudoalteromonas porphyrae</name>
    <dbReference type="NCBI Taxonomy" id="187330"/>
    <lineage>
        <taxon>Bacteria</taxon>
        <taxon>Pseudomonadati</taxon>
        <taxon>Pseudomonadota</taxon>
        <taxon>Gammaproteobacteria</taxon>
        <taxon>Alteromonadales</taxon>
        <taxon>Pseudoalteromonadaceae</taxon>
        <taxon>Pseudoalteromonas</taxon>
    </lineage>
</organism>
<sequence>MGYGVVPFRMDLDLLSSILGPKNAKKGSYEVMFGILKSSLAGLDDQFEIEDGWLPATDILSLFLNGGTPQIAGNCTKHWYVIERIIQVFGVKLNNNNWYPSDAVDVFYDYDEFKIYKVDREGEIKIGLPDDFPIVFSLERKDFSKALKNIGSCDISVDQKMQFESWIADSDKANNDLILYYY</sequence>